<dbReference type="CDD" id="cd06222">
    <property type="entry name" value="RNase_H_like"/>
    <property type="match status" value="1"/>
</dbReference>
<evidence type="ECO:0000313" key="1">
    <source>
        <dbReference type="EMBL" id="MCH88630.1"/>
    </source>
</evidence>
<keyword evidence="1" id="KW-0548">Nucleotidyltransferase</keyword>
<accession>A0A392MMA6</accession>
<dbReference type="Proteomes" id="UP000265520">
    <property type="component" value="Unassembled WGS sequence"/>
</dbReference>
<gene>
    <name evidence="1" type="ORF">A2U01_0009521</name>
</gene>
<keyword evidence="1" id="KW-0808">Transferase</keyword>
<dbReference type="InterPro" id="IPR044730">
    <property type="entry name" value="RNase_H-like_dom_plant"/>
</dbReference>
<sequence length="110" mass="12166">MWRNRDLHDDDYNRLACMVLQVLNYISACYQAKMMSSIVTKLPRVTSMIGWIPSVEGRVKLNMDEACKDGHPAGCGGVIKDSNGQWCGGFAKHIGSCSAIVAELWVFLKG</sequence>
<dbReference type="InterPro" id="IPR053151">
    <property type="entry name" value="RNase_H-like"/>
</dbReference>
<protein>
    <submittedName>
        <fullName evidence="1">Putative non-LTR retroelement reverse transcriptase</fullName>
    </submittedName>
</protein>
<comment type="caution">
    <text evidence="1">The sequence shown here is derived from an EMBL/GenBank/DDBJ whole genome shotgun (WGS) entry which is preliminary data.</text>
</comment>
<organism evidence="1 2">
    <name type="scientific">Trifolium medium</name>
    <dbReference type="NCBI Taxonomy" id="97028"/>
    <lineage>
        <taxon>Eukaryota</taxon>
        <taxon>Viridiplantae</taxon>
        <taxon>Streptophyta</taxon>
        <taxon>Embryophyta</taxon>
        <taxon>Tracheophyta</taxon>
        <taxon>Spermatophyta</taxon>
        <taxon>Magnoliopsida</taxon>
        <taxon>eudicotyledons</taxon>
        <taxon>Gunneridae</taxon>
        <taxon>Pentapetalae</taxon>
        <taxon>rosids</taxon>
        <taxon>fabids</taxon>
        <taxon>Fabales</taxon>
        <taxon>Fabaceae</taxon>
        <taxon>Papilionoideae</taxon>
        <taxon>50 kb inversion clade</taxon>
        <taxon>NPAAA clade</taxon>
        <taxon>Hologalegina</taxon>
        <taxon>IRL clade</taxon>
        <taxon>Trifolieae</taxon>
        <taxon>Trifolium</taxon>
    </lineage>
</organism>
<keyword evidence="1" id="KW-0695">RNA-directed DNA polymerase</keyword>
<reference evidence="1 2" key="1">
    <citation type="journal article" date="2018" name="Front. Plant Sci.">
        <title>Red Clover (Trifolium pratense) and Zigzag Clover (T. medium) - A Picture of Genomic Similarities and Differences.</title>
        <authorList>
            <person name="Dluhosova J."/>
            <person name="Istvanek J."/>
            <person name="Nedelnik J."/>
            <person name="Repkova J."/>
        </authorList>
    </citation>
    <scope>NUCLEOTIDE SEQUENCE [LARGE SCALE GENOMIC DNA]</scope>
    <source>
        <strain evidence="2">cv. 10/8</strain>
        <tissue evidence="1">Leaf</tissue>
    </source>
</reference>
<dbReference type="PANTHER" id="PTHR47723:SF19">
    <property type="entry name" value="POLYNUCLEOTIDYL TRANSFERASE, RIBONUCLEASE H-LIKE SUPERFAMILY PROTEIN"/>
    <property type="match status" value="1"/>
</dbReference>
<proteinExistence type="predicted"/>
<evidence type="ECO:0000313" key="2">
    <source>
        <dbReference type="Proteomes" id="UP000265520"/>
    </source>
</evidence>
<keyword evidence="2" id="KW-1185">Reference proteome</keyword>
<dbReference type="AlphaFoldDB" id="A0A392MMA6"/>
<name>A0A392MMA6_9FABA</name>
<dbReference type="EMBL" id="LXQA010014532">
    <property type="protein sequence ID" value="MCH88630.1"/>
    <property type="molecule type" value="Genomic_DNA"/>
</dbReference>
<dbReference type="GO" id="GO:0003964">
    <property type="term" value="F:RNA-directed DNA polymerase activity"/>
    <property type="evidence" value="ECO:0007669"/>
    <property type="project" value="UniProtKB-KW"/>
</dbReference>
<dbReference type="PANTHER" id="PTHR47723">
    <property type="entry name" value="OS05G0353850 PROTEIN"/>
    <property type="match status" value="1"/>
</dbReference>